<feature type="compositionally biased region" description="Polar residues" evidence="3">
    <location>
        <begin position="567"/>
        <end position="581"/>
    </location>
</feature>
<organism evidence="5 6">
    <name type="scientific">Amborella trichopoda</name>
    <dbReference type="NCBI Taxonomy" id="13333"/>
    <lineage>
        <taxon>Eukaryota</taxon>
        <taxon>Viridiplantae</taxon>
        <taxon>Streptophyta</taxon>
        <taxon>Embryophyta</taxon>
        <taxon>Tracheophyta</taxon>
        <taxon>Spermatophyta</taxon>
        <taxon>Magnoliopsida</taxon>
        <taxon>Amborellales</taxon>
        <taxon>Amborellaceae</taxon>
        <taxon>Amborella</taxon>
    </lineage>
</organism>
<dbReference type="EMBL" id="KI397628">
    <property type="protein sequence ID" value="ERM93591.1"/>
    <property type="molecule type" value="Genomic_DNA"/>
</dbReference>
<dbReference type="GO" id="GO:0003729">
    <property type="term" value="F:mRNA binding"/>
    <property type="evidence" value="ECO:0000318"/>
    <property type="project" value="GO_Central"/>
</dbReference>
<dbReference type="SUPFAM" id="SSF54928">
    <property type="entry name" value="RNA-binding domain, RBD"/>
    <property type="match status" value="3"/>
</dbReference>
<dbReference type="Proteomes" id="UP000017836">
    <property type="component" value="Unassembled WGS sequence"/>
</dbReference>
<evidence type="ECO:0000313" key="6">
    <source>
        <dbReference type="Proteomes" id="UP000017836"/>
    </source>
</evidence>
<dbReference type="eggNOG" id="KOG0117">
    <property type="taxonomic scope" value="Eukaryota"/>
</dbReference>
<feature type="domain" description="RRM" evidence="4">
    <location>
        <begin position="289"/>
        <end position="359"/>
    </location>
</feature>
<gene>
    <name evidence="5" type="ORF">AMTR_s00004p00121730</name>
</gene>
<evidence type="ECO:0000256" key="1">
    <source>
        <dbReference type="ARBA" id="ARBA00022884"/>
    </source>
</evidence>
<feature type="domain" description="RRM" evidence="4">
    <location>
        <begin position="465"/>
        <end position="547"/>
    </location>
</feature>
<evidence type="ECO:0000256" key="2">
    <source>
        <dbReference type="PROSITE-ProRule" id="PRU00176"/>
    </source>
</evidence>
<feature type="region of interest" description="Disordered" evidence="3">
    <location>
        <begin position="1"/>
        <end position="134"/>
    </location>
</feature>
<evidence type="ECO:0000313" key="5">
    <source>
        <dbReference type="EMBL" id="ERM93591.1"/>
    </source>
</evidence>
<dbReference type="PROSITE" id="PS50102">
    <property type="entry name" value="RRM"/>
    <property type="match status" value="3"/>
</dbReference>
<dbReference type="HOGENOM" id="CLU_342364_0_0_1"/>
<feature type="compositionally biased region" description="Low complexity" evidence="3">
    <location>
        <begin position="182"/>
        <end position="195"/>
    </location>
</feature>
<evidence type="ECO:0000256" key="3">
    <source>
        <dbReference type="SAM" id="MobiDB-lite"/>
    </source>
</evidence>
<dbReference type="Gramene" id="ERM93591">
    <property type="protein sequence ID" value="ERM93591"/>
    <property type="gene ID" value="AMTR_s00004p00121730"/>
</dbReference>
<feature type="compositionally biased region" description="Low complexity" evidence="3">
    <location>
        <begin position="119"/>
        <end position="130"/>
    </location>
</feature>
<dbReference type="Pfam" id="PF00076">
    <property type="entry name" value="RRM_1"/>
    <property type="match status" value="3"/>
</dbReference>
<evidence type="ECO:0000259" key="4">
    <source>
        <dbReference type="PROSITE" id="PS50102"/>
    </source>
</evidence>
<sequence length="828" mass="91305">MPPRRVVGASSYASIASAKSTPKTSARKTTPKTAIKTASRASETTKNSSETDIESASKIVIEVSEPAIEDKLGTAAKASETTNKAYSETTIKSPEAAVKSSLEASETVSKSPETAVKSTTETTPIAYETTSKVSETTIRAPETIAKASVANTETTTKTTKKKIIKTIVKVRRKKVSPSSNLSSTQEASTTTAAPETTEEPQNVESVEPDSTRVSVPEDHRRAFSEIKEDKPVENLRRDKKLNEEEKPVENLKGDEKFEENAVDTEKSMGIGIELAGKSEVSERRKKKKTEIFIGGLDRDATEQDIRKVFEKVGEIVELRLMMDGETGRNKGYAFCRYSNAAEAKRAVTELARVEVRGKQCGTAAMEDNDTIFLGNIDKKWKKDDIIKLLNEAGIRNISMVKVMNDLNNSDMNRGFAFLELETNKDALNAFKILQKKDVFGQDRNIKVSWADPLNDPDEEEMLKVKSVYAEGIPSSWEEDKVRKHFMKYGEISRVVLARNIYSARRKDFAFVNFTTREAALACIEAFPKDEIFDEGSKVNIKVSLAKPVPKGKPKSTNEEQAKPKPKASQQRPGYTQSNPPSSKGKFVSRGSNLNSGSHTNSSTTDEILKVLREQASWRRDPLSADRVSSVQDYRDTLLGAKRPLPALGEDLYSSDLRGHPRTRLDSMYPTGSSSYGASMHGTPPGASPMQFYGMPPARYAEGRFYAGGAADSSRGFENLHGYGAAYGGLPHPRYNWGLSPSDDMMDGDGEPDPPDQPSVISLIDILKNAAFGFLAKKEVICFYSNGTNLKSKKKRLGIPTPPRIKVGVCLIWKRCRRGAAFFYSFPQF</sequence>
<dbReference type="GO" id="GO:0005634">
    <property type="term" value="C:nucleus"/>
    <property type="evidence" value="ECO:0000318"/>
    <property type="project" value="GO_Central"/>
</dbReference>
<dbReference type="InterPro" id="IPR035979">
    <property type="entry name" value="RBD_domain_sf"/>
</dbReference>
<dbReference type="InterPro" id="IPR000504">
    <property type="entry name" value="RRM_dom"/>
</dbReference>
<dbReference type="PANTHER" id="PTHR21245">
    <property type="entry name" value="HETEROGENEOUS NUCLEAR RIBONUCLEOPROTEIN"/>
    <property type="match status" value="1"/>
</dbReference>
<dbReference type="STRING" id="13333.W1NDZ6"/>
<name>W1NDZ6_AMBTC</name>
<feature type="region of interest" description="Disordered" evidence="3">
    <location>
        <begin position="544"/>
        <end position="605"/>
    </location>
</feature>
<accession>W1NDZ6</accession>
<dbReference type="SMART" id="SM00360">
    <property type="entry name" value="RRM"/>
    <property type="match status" value="3"/>
</dbReference>
<dbReference type="AlphaFoldDB" id="W1NDZ6"/>
<feature type="compositionally biased region" description="Polar residues" evidence="3">
    <location>
        <begin position="102"/>
        <end position="118"/>
    </location>
</feature>
<feature type="domain" description="RRM" evidence="4">
    <location>
        <begin position="369"/>
        <end position="452"/>
    </location>
</feature>
<dbReference type="InterPro" id="IPR012677">
    <property type="entry name" value="Nucleotide-bd_a/b_plait_sf"/>
</dbReference>
<feature type="region of interest" description="Disordered" evidence="3">
    <location>
        <begin position="170"/>
        <end position="251"/>
    </location>
</feature>
<feature type="compositionally biased region" description="Polar residues" evidence="3">
    <location>
        <begin position="79"/>
        <end position="92"/>
    </location>
</feature>
<feature type="compositionally biased region" description="Basic and acidic residues" evidence="3">
    <location>
        <begin position="215"/>
        <end position="251"/>
    </location>
</feature>
<protein>
    <recommendedName>
        <fullName evidence="4">RRM domain-containing protein</fullName>
    </recommendedName>
</protein>
<feature type="compositionally biased region" description="Polar residues" evidence="3">
    <location>
        <begin position="39"/>
        <end position="50"/>
    </location>
</feature>
<proteinExistence type="predicted"/>
<keyword evidence="1 2" id="KW-0694">RNA-binding</keyword>
<feature type="compositionally biased region" description="Low complexity" evidence="3">
    <location>
        <begin position="9"/>
        <end position="20"/>
    </location>
</feature>
<dbReference type="Gene3D" id="3.30.70.330">
    <property type="match status" value="3"/>
</dbReference>
<keyword evidence="6" id="KW-1185">Reference proteome</keyword>
<feature type="compositionally biased region" description="Polar residues" evidence="3">
    <location>
        <begin position="589"/>
        <end position="605"/>
    </location>
</feature>
<reference evidence="6" key="1">
    <citation type="journal article" date="2013" name="Science">
        <title>The Amborella genome and the evolution of flowering plants.</title>
        <authorList>
            <consortium name="Amborella Genome Project"/>
        </authorList>
    </citation>
    <scope>NUCLEOTIDE SEQUENCE [LARGE SCALE GENOMIC DNA]</scope>
</reference>